<dbReference type="PROSITE" id="PS00036">
    <property type="entry name" value="BZIP_BASIC"/>
    <property type="match status" value="1"/>
</dbReference>
<evidence type="ECO:0000256" key="2">
    <source>
        <dbReference type="ARBA" id="ARBA00023015"/>
    </source>
</evidence>
<dbReference type="SMART" id="SM00338">
    <property type="entry name" value="BRLZ"/>
    <property type="match status" value="1"/>
</dbReference>
<dbReference type="Pfam" id="PF00170">
    <property type="entry name" value="bZIP_1"/>
    <property type="match status" value="1"/>
</dbReference>
<keyword evidence="2" id="KW-0805">Transcription regulation</keyword>
<evidence type="ECO:0000313" key="8">
    <source>
        <dbReference type="Proteomes" id="UP000019804"/>
    </source>
</evidence>
<dbReference type="InterPro" id="IPR051027">
    <property type="entry name" value="bZIP_transcription_factors"/>
</dbReference>
<dbReference type="PANTHER" id="PTHR19304">
    <property type="entry name" value="CYCLIC-AMP RESPONSE ELEMENT BINDING PROTEIN"/>
    <property type="match status" value="1"/>
</dbReference>
<feature type="domain" description="BZIP" evidence="6">
    <location>
        <begin position="109"/>
        <end position="172"/>
    </location>
</feature>
<dbReference type="Proteomes" id="UP000019804">
    <property type="component" value="Unassembled WGS sequence"/>
</dbReference>
<dbReference type="PROSITE" id="PS50217">
    <property type="entry name" value="BZIP"/>
    <property type="match status" value="1"/>
</dbReference>
<accession>A0A017S3E0</accession>
<dbReference type="STRING" id="1388766.A0A017S3E0"/>
<name>A0A017S3E0_ASPRC</name>
<protein>
    <recommendedName>
        <fullName evidence="6">BZIP domain-containing protein</fullName>
    </recommendedName>
</protein>
<evidence type="ECO:0000256" key="3">
    <source>
        <dbReference type="ARBA" id="ARBA00023163"/>
    </source>
</evidence>
<dbReference type="OrthoDB" id="295274at2759"/>
<dbReference type="GO" id="GO:0005634">
    <property type="term" value="C:nucleus"/>
    <property type="evidence" value="ECO:0007669"/>
    <property type="project" value="UniProtKB-SubCell"/>
</dbReference>
<organism evidence="7 8">
    <name type="scientific">Aspergillus ruber (strain CBS 135680)</name>
    <dbReference type="NCBI Taxonomy" id="1388766"/>
    <lineage>
        <taxon>Eukaryota</taxon>
        <taxon>Fungi</taxon>
        <taxon>Dikarya</taxon>
        <taxon>Ascomycota</taxon>
        <taxon>Pezizomycotina</taxon>
        <taxon>Eurotiomycetes</taxon>
        <taxon>Eurotiomycetidae</taxon>
        <taxon>Eurotiales</taxon>
        <taxon>Aspergillaceae</taxon>
        <taxon>Aspergillus</taxon>
        <taxon>Aspergillus subgen. Aspergillus</taxon>
    </lineage>
</organism>
<evidence type="ECO:0000256" key="4">
    <source>
        <dbReference type="ARBA" id="ARBA00023242"/>
    </source>
</evidence>
<dbReference type="GeneID" id="63694510"/>
<comment type="subcellular location">
    <subcellularLocation>
        <location evidence="1">Nucleus</location>
    </subcellularLocation>
</comment>
<dbReference type="RefSeq" id="XP_040635051.1">
    <property type="nucleotide sequence ID" value="XM_040779386.1"/>
</dbReference>
<dbReference type="CDD" id="cd14687">
    <property type="entry name" value="bZIP_ATF2"/>
    <property type="match status" value="1"/>
</dbReference>
<reference evidence="8" key="1">
    <citation type="journal article" date="2014" name="Nat. Commun.">
        <title>Genomic adaptations of the halophilic Dead Sea filamentous fungus Eurotium rubrum.</title>
        <authorList>
            <person name="Kis-Papo T."/>
            <person name="Weig A.R."/>
            <person name="Riley R."/>
            <person name="Persoh D."/>
            <person name="Salamov A."/>
            <person name="Sun H."/>
            <person name="Lipzen A."/>
            <person name="Wasser S.P."/>
            <person name="Rambold G."/>
            <person name="Grigoriev I.V."/>
            <person name="Nevo E."/>
        </authorList>
    </citation>
    <scope>NUCLEOTIDE SEQUENCE [LARGE SCALE GENOMIC DNA]</scope>
    <source>
        <strain evidence="8">CBS 135680</strain>
    </source>
</reference>
<evidence type="ECO:0000313" key="7">
    <source>
        <dbReference type="EMBL" id="EYE91361.1"/>
    </source>
</evidence>
<evidence type="ECO:0000259" key="6">
    <source>
        <dbReference type="PROSITE" id="PS50217"/>
    </source>
</evidence>
<keyword evidence="8" id="KW-1185">Reference proteome</keyword>
<evidence type="ECO:0000256" key="5">
    <source>
        <dbReference type="SAM" id="MobiDB-lite"/>
    </source>
</evidence>
<proteinExistence type="predicted"/>
<feature type="region of interest" description="Disordered" evidence="5">
    <location>
        <begin position="195"/>
        <end position="231"/>
    </location>
</feature>
<dbReference type="InterPro" id="IPR046347">
    <property type="entry name" value="bZIP_sf"/>
</dbReference>
<feature type="compositionally biased region" description="Basic and acidic residues" evidence="5">
    <location>
        <begin position="110"/>
        <end position="120"/>
    </location>
</feature>
<sequence length="231" mass="25838">MSCSIGIQPASTSIHDPSWGAALSLWPAGDQLEGLESIPPTFATWDFSPGQDLYNPDVTLNATHDPERSPENDTGNVSSHGAQPAPSNGQLKNRKNRDTKPPKTGIQKTPSRERFLERNRQAASRCRQKRKEHTQVLESRFKEQSIKHQQLQSEFRCLRVEILGLKNEVLKHAHCTDNHISEYLAQMLERVQEYGPQDRTSSISGSSELESTDSIDESLAHADLDDLLVSE</sequence>
<keyword evidence="4" id="KW-0539">Nucleus</keyword>
<dbReference type="EMBL" id="KK088446">
    <property type="protein sequence ID" value="EYE91361.1"/>
    <property type="molecule type" value="Genomic_DNA"/>
</dbReference>
<feature type="compositionally biased region" description="Low complexity" evidence="5">
    <location>
        <begin position="200"/>
        <end position="209"/>
    </location>
</feature>
<dbReference type="Gene3D" id="1.20.5.170">
    <property type="match status" value="1"/>
</dbReference>
<keyword evidence="3" id="KW-0804">Transcription</keyword>
<dbReference type="AlphaFoldDB" id="A0A017S3E0"/>
<evidence type="ECO:0000256" key="1">
    <source>
        <dbReference type="ARBA" id="ARBA00004123"/>
    </source>
</evidence>
<gene>
    <name evidence="7" type="ORF">EURHEDRAFT_381215</name>
</gene>
<dbReference type="GO" id="GO:0003700">
    <property type="term" value="F:DNA-binding transcription factor activity"/>
    <property type="evidence" value="ECO:0007669"/>
    <property type="project" value="InterPro"/>
</dbReference>
<feature type="compositionally biased region" description="Polar residues" evidence="5">
    <location>
        <begin position="72"/>
        <end position="91"/>
    </location>
</feature>
<dbReference type="SUPFAM" id="SSF57959">
    <property type="entry name" value="Leucine zipper domain"/>
    <property type="match status" value="1"/>
</dbReference>
<feature type="region of interest" description="Disordered" evidence="5">
    <location>
        <begin position="48"/>
        <end position="132"/>
    </location>
</feature>
<dbReference type="HOGENOM" id="CLU_1199575_0_0_1"/>
<dbReference type="InterPro" id="IPR004827">
    <property type="entry name" value="bZIP"/>
</dbReference>